<dbReference type="Ensembl" id="ENSCAFT00030034898.1">
    <property type="protein sequence ID" value="ENSCAFP00030030430.1"/>
    <property type="gene ID" value="ENSCAFG00030018748.1"/>
</dbReference>
<reference evidence="3" key="2">
    <citation type="submission" date="2025-08" db="UniProtKB">
        <authorList>
            <consortium name="Ensembl"/>
        </authorList>
    </citation>
    <scope>IDENTIFICATION</scope>
</reference>
<dbReference type="GO" id="GO:1902412">
    <property type="term" value="P:regulation of mitotic cytokinesis"/>
    <property type="evidence" value="ECO:0007669"/>
    <property type="project" value="InterPro"/>
</dbReference>
<reference evidence="3" key="1">
    <citation type="submission" date="2019-03" db="EMBL/GenBank/DDBJ databases">
        <authorList>
            <person name="Warren W.C."/>
            <person name="Johnson G.S."/>
        </authorList>
    </citation>
    <scope>NUCLEOTIDE SEQUENCE [LARGE SCALE GENOMIC DNA]</scope>
    <source>
        <strain evidence="3">Basenji</strain>
    </source>
</reference>
<accession>A0A8C0NW01</accession>
<dbReference type="Proteomes" id="UP000694429">
    <property type="component" value="Chromosome 18"/>
</dbReference>
<name>A0A8C0NW01_CANLF</name>
<evidence type="ECO:0000256" key="1">
    <source>
        <dbReference type="SAM" id="MobiDB-lite"/>
    </source>
</evidence>
<dbReference type="SUPFAM" id="SSF89837">
    <property type="entry name" value="Doublecortin (DC)"/>
    <property type="match status" value="2"/>
</dbReference>
<dbReference type="Gene3D" id="3.10.20.230">
    <property type="entry name" value="Doublecortin domain"/>
    <property type="match status" value="2"/>
</dbReference>
<dbReference type="PANTHER" id="PTHR46302:SF3">
    <property type="entry name" value="DOUBLECORTIN DOMAIN-CONTAINING PROTEIN 1"/>
    <property type="match status" value="1"/>
</dbReference>
<feature type="region of interest" description="Disordered" evidence="1">
    <location>
        <begin position="128"/>
        <end position="152"/>
    </location>
</feature>
<dbReference type="CDD" id="cd17155">
    <property type="entry name" value="DCX_DCDC1"/>
    <property type="match status" value="1"/>
</dbReference>
<dbReference type="AlphaFoldDB" id="A0A8C0NW01"/>
<sequence length="466" mass="52146">MVTRLRLQGVAGYEADQGSTPNSSSYSSQTGLLLKMAKREKDDHEAFLSQSSLSPLTRAMEVSQQSNAEGTFNGDTIHLIYKYISKDLPREFMSSQAKAVIKTMEDYLQPQFGPNRLLHSAAVSEGSGLQDCSTHQTASDHSHDEISDPYSYKSNSKNNSCFISASKRNRPVSAPVGQLRVAEFSSLKFQPAQNWHRLSHKQKLHPRVITVTAYKNGSRTVCAKVTVPTITLLLEECTEKLNLNMAARRVFLADGTEALKPEDIPHEADVYVSTGEPFLDPFKKIKDHLLLMKKVTWTMNGLMLPTDIKRQKTKPVLSVRMKKLSEKTSVRILFFKNGMGQDGHEITVGKETIKKVLDTCTMKMKLNLPARYLYDLYGRKIKDISKVPLLEKCLQNSITPLRGPVWVSKGEGFSPSGAKMYIQGVLLALYQRLKSAKKYYTQGEVAKAFSGGQQITALAKKKKHHN</sequence>
<evidence type="ECO:0000313" key="3">
    <source>
        <dbReference type="Ensembl" id="ENSCAFP00030030430.1"/>
    </source>
</evidence>
<dbReference type="InterPro" id="IPR003533">
    <property type="entry name" value="Doublecortin_dom"/>
</dbReference>
<evidence type="ECO:0000313" key="4">
    <source>
        <dbReference type="Proteomes" id="UP000694429"/>
    </source>
</evidence>
<protein>
    <recommendedName>
        <fullName evidence="2">Doublecortin domain-containing protein</fullName>
    </recommendedName>
</protein>
<dbReference type="PROSITE" id="PS50309">
    <property type="entry name" value="DC"/>
    <property type="match status" value="1"/>
</dbReference>
<dbReference type="GO" id="GO:0008017">
    <property type="term" value="F:microtubule binding"/>
    <property type="evidence" value="ECO:0007669"/>
    <property type="project" value="InterPro"/>
</dbReference>
<dbReference type="PANTHER" id="PTHR46302">
    <property type="entry name" value="DOUBLECORTIN DOMAIN-CONTAINING PROTEIN 1"/>
    <property type="match status" value="1"/>
</dbReference>
<dbReference type="CDD" id="cd17157">
    <property type="entry name" value="DCX2_DCDC5"/>
    <property type="match status" value="1"/>
</dbReference>
<dbReference type="InterPro" id="IPR036572">
    <property type="entry name" value="Doublecortin_dom_sf"/>
</dbReference>
<proteinExistence type="predicted"/>
<dbReference type="InterPro" id="IPR043188">
    <property type="entry name" value="DCDC1"/>
</dbReference>
<dbReference type="GO" id="GO:0035556">
    <property type="term" value="P:intracellular signal transduction"/>
    <property type="evidence" value="ECO:0007669"/>
    <property type="project" value="InterPro"/>
</dbReference>
<organism evidence="3 4">
    <name type="scientific">Canis lupus familiaris</name>
    <name type="common">Dog</name>
    <name type="synonym">Canis familiaris</name>
    <dbReference type="NCBI Taxonomy" id="9615"/>
    <lineage>
        <taxon>Eukaryota</taxon>
        <taxon>Metazoa</taxon>
        <taxon>Chordata</taxon>
        <taxon>Craniata</taxon>
        <taxon>Vertebrata</taxon>
        <taxon>Euteleostomi</taxon>
        <taxon>Mammalia</taxon>
        <taxon>Eutheria</taxon>
        <taxon>Laurasiatheria</taxon>
        <taxon>Carnivora</taxon>
        <taxon>Caniformia</taxon>
        <taxon>Canidae</taxon>
        <taxon>Canis</taxon>
    </lineage>
</organism>
<dbReference type="Pfam" id="PF24478">
    <property type="entry name" value="DCX2_DCDC1"/>
    <property type="match status" value="2"/>
</dbReference>
<dbReference type="InterPro" id="IPR056415">
    <property type="entry name" value="DCX2_DCDC1"/>
</dbReference>
<evidence type="ECO:0000259" key="2">
    <source>
        <dbReference type="PROSITE" id="PS50309"/>
    </source>
</evidence>
<feature type="domain" description="Doublecortin" evidence="2">
    <location>
        <begin position="214"/>
        <end position="281"/>
    </location>
</feature>